<dbReference type="GO" id="GO:0051603">
    <property type="term" value="P:proteolysis involved in protein catabolic process"/>
    <property type="evidence" value="ECO:0007669"/>
    <property type="project" value="InterPro"/>
</dbReference>
<evidence type="ECO:0000313" key="3">
    <source>
        <dbReference type="Proteomes" id="UP000192758"/>
    </source>
</evidence>
<evidence type="ECO:0000313" key="2">
    <source>
        <dbReference type="EMBL" id="OQS54360.1"/>
    </source>
</evidence>
<dbReference type="OrthoDB" id="431557at2759"/>
<dbReference type="EMBL" id="MNPJ01000020">
    <property type="protein sequence ID" value="OQS54360.1"/>
    <property type="molecule type" value="Genomic_DNA"/>
</dbReference>
<reference evidence="2 3" key="1">
    <citation type="journal article" date="2017" name="Environ. Microbiol.">
        <title>Decay of the glycolytic pathway and adaptation to intranuclear parasitism within Enterocytozoonidae microsporidia.</title>
        <authorList>
            <person name="Wiredu Boakye D."/>
            <person name="Jaroenlak P."/>
            <person name="Prachumwat A."/>
            <person name="Williams T.A."/>
            <person name="Bateman K.S."/>
            <person name="Itsathitphaisarn O."/>
            <person name="Sritunyalucksana K."/>
            <person name="Paszkiewicz K.H."/>
            <person name="Moore K.A."/>
            <person name="Stentiford G.D."/>
            <person name="Williams B.A."/>
        </authorList>
    </citation>
    <scope>NUCLEOTIDE SEQUENCE [LARGE SCALE GENOMIC DNA]</scope>
    <source>
        <strain evidence="2 3">TH1</strain>
    </source>
</reference>
<evidence type="ECO:0000256" key="1">
    <source>
        <dbReference type="ARBA" id="ARBA00022942"/>
    </source>
</evidence>
<keyword evidence="1" id="KW-0647">Proteasome</keyword>
<dbReference type="GO" id="GO:0019773">
    <property type="term" value="C:proteasome core complex, alpha-subunit complex"/>
    <property type="evidence" value="ECO:0007669"/>
    <property type="project" value="EnsemblFungi"/>
</dbReference>
<sequence>MSEQNNTFNEEGRLLQTEYAIKKVSQAGTIMGLVCTDGVVLFGLNFSKTLHKEKIYMLTPETYCAVGGLFGDANMLIKKARISGVRAKEWLCGESKTKFIVKSISFAQNFNTRKVNGRPYGVSFLLTGYDDKYVLYSVDPSGTINNWKAWAIGMDETAINQTLRNEFKEEMSMEEGVVFLLSCFKKAKEVNLEMAEKMEILLFTKEEKKFMDVSDIKQKLKDIGVKI</sequence>
<dbReference type="InterPro" id="IPR029055">
    <property type="entry name" value="Ntn_hydrolases_N"/>
</dbReference>
<accession>A0A1W0E541</accession>
<keyword evidence="3" id="KW-1185">Reference proteome</keyword>
<dbReference type="Gene3D" id="3.60.20.10">
    <property type="entry name" value="Glutamine Phosphoribosylpyrophosphate, subunit 1, domain 1"/>
    <property type="match status" value="1"/>
</dbReference>
<gene>
    <name evidence="2" type="primary">PRE9</name>
    <name evidence="2" type="ORF">EHP00_1429</name>
</gene>
<dbReference type="STRING" id="646526.A0A1W0E541"/>
<dbReference type="VEuPathDB" id="MicrosporidiaDB:EHP00_1429"/>
<name>A0A1W0E541_9MICR</name>
<dbReference type="AlphaFoldDB" id="A0A1W0E541"/>
<dbReference type="PANTHER" id="PTHR11599">
    <property type="entry name" value="PROTEASOME SUBUNIT ALPHA/BETA"/>
    <property type="match status" value="1"/>
</dbReference>
<protein>
    <submittedName>
        <fullName evidence="2">PRE9</fullName>
    </submittedName>
</protein>
<dbReference type="SUPFAM" id="SSF56235">
    <property type="entry name" value="N-terminal nucleophile aminohydrolases (Ntn hydrolases)"/>
    <property type="match status" value="1"/>
</dbReference>
<dbReference type="InterPro" id="IPR001353">
    <property type="entry name" value="Proteasome_sua/b"/>
</dbReference>
<dbReference type="InterPro" id="IPR050115">
    <property type="entry name" value="Proteasome_alpha"/>
</dbReference>
<dbReference type="Proteomes" id="UP000192758">
    <property type="component" value="Unassembled WGS sequence"/>
</dbReference>
<comment type="caution">
    <text evidence="2">The sequence shown here is derived from an EMBL/GenBank/DDBJ whole genome shotgun (WGS) entry which is preliminary data.</text>
</comment>
<organism evidence="2 3">
    <name type="scientific">Ecytonucleospora hepatopenaei</name>
    <dbReference type="NCBI Taxonomy" id="646526"/>
    <lineage>
        <taxon>Eukaryota</taxon>
        <taxon>Fungi</taxon>
        <taxon>Fungi incertae sedis</taxon>
        <taxon>Microsporidia</taxon>
        <taxon>Enterocytozoonidae</taxon>
        <taxon>Ecytonucleospora</taxon>
    </lineage>
</organism>
<proteinExistence type="predicted"/>
<dbReference type="Pfam" id="PF00227">
    <property type="entry name" value="Proteasome"/>
    <property type="match status" value="1"/>
</dbReference>